<dbReference type="EMBL" id="CAJNOQ010013182">
    <property type="protein sequence ID" value="CAF1316127.1"/>
    <property type="molecule type" value="Genomic_DNA"/>
</dbReference>
<evidence type="ECO:0000313" key="3">
    <source>
        <dbReference type="EMBL" id="CAF1316127.1"/>
    </source>
</evidence>
<name>A0A815EKR6_9BILA</name>
<dbReference type="EMBL" id="CAJOBC010045222">
    <property type="protein sequence ID" value="CAF4158117.1"/>
    <property type="molecule type" value="Genomic_DNA"/>
</dbReference>
<evidence type="ECO:0000313" key="5">
    <source>
        <dbReference type="Proteomes" id="UP000663829"/>
    </source>
</evidence>
<accession>A0A815EKR6</accession>
<feature type="region of interest" description="Disordered" evidence="1">
    <location>
        <begin position="328"/>
        <end position="347"/>
    </location>
</feature>
<comment type="caution">
    <text evidence="3">The sequence shown here is derived from an EMBL/GenBank/DDBJ whole genome shotgun (WGS) entry which is preliminary data.</text>
</comment>
<sequence>MTTAPKNTASDWAFAILTSDPVFVKLYDCMDNKKLAALGKELYETKNIEDSKRSLDLDKTLALKNHLDMSTNHKNFCKRFLSPYLSIPNEKYIRAYSNTILPETCVWKTAPDYEPTGVFIPSREDVVCLTIKRLVEMLQKQNVVVPTSLIYREKCGHDGAGSMSMYKSVNSPMETANIFSKMFVPLSLKAASGEVLWINDTPNSSRWCRPLALIAVKESKDLLHFVNTVFEPGENDLRKDDMGFIHNSIKYEVKVIIETSMKDLKIRTMESGLGGADCLLCTSRRADWKDLTKISDPDVFAINRTAAKTLDLYKQLLNDDGEIEKSKNDYEVRQGLTSEPLSSTDNG</sequence>
<organism evidence="3 5">
    <name type="scientific">Didymodactylos carnosus</name>
    <dbReference type="NCBI Taxonomy" id="1234261"/>
    <lineage>
        <taxon>Eukaryota</taxon>
        <taxon>Metazoa</taxon>
        <taxon>Spiralia</taxon>
        <taxon>Gnathifera</taxon>
        <taxon>Rotifera</taxon>
        <taxon>Eurotatoria</taxon>
        <taxon>Bdelloidea</taxon>
        <taxon>Philodinida</taxon>
        <taxon>Philodinidae</taxon>
        <taxon>Didymodactylos</taxon>
    </lineage>
</organism>
<dbReference type="Pfam" id="PF26100">
    <property type="entry name" value="RAG1_RNase_H"/>
    <property type="match status" value="1"/>
</dbReference>
<dbReference type="AlphaFoldDB" id="A0A815EKR6"/>
<dbReference type="OrthoDB" id="8193306at2759"/>
<protein>
    <recommendedName>
        <fullName evidence="2">V(D)J recombination-activating protein 1 RNase H domain-containing protein</fullName>
    </recommendedName>
</protein>
<reference evidence="3" key="1">
    <citation type="submission" date="2021-02" db="EMBL/GenBank/DDBJ databases">
        <authorList>
            <person name="Nowell W R."/>
        </authorList>
    </citation>
    <scope>NUCLEOTIDE SEQUENCE</scope>
</reference>
<evidence type="ECO:0000313" key="4">
    <source>
        <dbReference type="EMBL" id="CAF4158117.1"/>
    </source>
</evidence>
<gene>
    <name evidence="3" type="ORF">GPM918_LOCUS29239</name>
    <name evidence="4" type="ORF">SRO942_LOCUS29805</name>
</gene>
<evidence type="ECO:0000256" key="1">
    <source>
        <dbReference type="SAM" id="MobiDB-lite"/>
    </source>
</evidence>
<dbReference type="InterPro" id="IPR058554">
    <property type="entry name" value="RAG1_RNase_H"/>
</dbReference>
<dbReference type="Proteomes" id="UP000681722">
    <property type="component" value="Unassembled WGS sequence"/>
</dbReference>
<evidence type="ECO:0000259" key="2">
    <source>
        <dbReference type="Pfam" id="PF26100"/>
    </source>
</evidence>
<keyword evidence="5" id="KW-1185">Reference proteome</keyword>
<feature type="compositionally biased region" description="Polar residues" evidence="1">
    <location>
        <begin position="335"/>
        <end position="347"/>
    </location>
</feature>
<feature type="domain" description="V(D)J recombination-activating protein 1 RNase H" evidence="2">
    <location>
        <begin position="153"/>
        <end position="275"/>
    </location>
</feature>
<dbReference type="Proteomes" id="UP000663829">
    <property type="component" value="Unassembled WGS sequence"/>
</dbReference>
<proteinExistence type="predicted"/>